<proteinExistence type="predicted"/>
<organism evidence="2 3">
    <name type="scientific">Kalanchoe fedtschenkoi</name>
    <name type="common">Lavender scallops</name>
    <name type="synonym">South American air plant</name>
    <dbReference type="NCBI Taxonomy" id="63787"/>
    <lineage>
        <taxon>Eukaryota</taxon>
        <taxon>Viridiplantae</taxon>
        <taxon>Streptophyta</taxon>
        <taxon>Embryophyta</taxon>
        <taxon>Tracheophyta</taxon>
        <taxon>Spermatophyta</taxon>
        <taxon>Magnoliopsida</taxon>
        <taxon>eudicotyledons</taxon>
        <taxon>Gunneridae</taxon>
        <taxon>Pentapetalae</taxon>
        <taxon>Saxifragales</taxon>
        <taxon>Crassulaceae</taxon>
        <taxon>Kalanchoe</taxon>
    </lineage>
</organism>
<dbReference type="PROSITE" id="PS50076">
    <property type="entry name" value="DNAJ_2"/>
    <property type="match status" value="1"/>
</dbReference>
<dbReference type="CDD" id="cd06257">
    <property type="entry name" value="DnaJ"/>
    <property type="match status" value="1"/>
</dbReference>
<dbReference type="PANTHER" id="PTHR45286">
    <property type="entry name" value="CHAPERONE DNAJ-DOMAIN SUPERFAMILY PROTEIN"/>
    <property type="match status" value="1"/>
</dbReference>
<dbReference type="EnsemblPlants" id="Kaladp0023s0033.1.v1.1">
    <property type="protein sequence ID" value="Kaladp0023s0033.1.v1.1"/>
    <property type="gene ID" value="Kaladp0023s0033.v1.1"/>
</dbReference>
<dbReference type="Gramene" id="Kaladp0023s0033.1.v1.1">
    <property type="protein sequence ID" value="Kaladp0023s0033.1.v1.1"/>
    <property type="gene ID" value="Kaladp0023s0033.v1.1"/>
</dbReference>
<dbReference type="PANTHER" id="PTHR45286:SF1">
    <property type="entry name" value="CHAPERONE DNAJ-DOMAIN SUPERFAMILY PROTEIN"/>
    <property type="match status" value="1"/>
</dbReference>
<dbReference type="SMART" id="SM00271">
    <property type="entry name" value="DnaJ"/>
    <property type="match status" value="1"/>
</dbReference>
<dbReference type="SUPFAM" id="SSF46565">
    <property type="entry name" value="Chaperone J-domain"/>
    <property type="match status" value="1"/>
</dbReference>
<name>A0A7N0T5F0_KALFE</name>
<dbReference type="Gene3D" id="1.10.287.110">
    <property type="entry name" value="DnaJ domain"/>
    <property type="match status" value="1"/>
</dbReference>
<dbReference type="PROSITE" id="PS00636">
    <property type="entry name" value="DNAJ_1"/>
    <property type="match status" value="1"/>
</dbReference>
<evidence type="ECO:0000313" key="3">
    <source>
        <dbReference type="Proteomes" id="UP000594263"/>
    </source>
</evidence>
<dbReference type="InterPro" id="IPR001623">
    <property type="entry name" value="DnaJ_domain"/>
</dbReference>
<evidence type="ECO:0000313" key="2">
    <source>
        <dbReference type="EnsemblPlants" id="Kaladp0023s0033.1.v1.1"/>
    </source>
</evidence>
<dbReference type="InterPro" id="IPR018253">
    <property type="entry name" value="DnaJ_domain_CS"/>
</dbReference>
<dbReference type="OMA" id="WYQVGDK"/>
<evidence type="ECO:0000259" key="1">
    <source>
        <dbReference type="PROSITE" id="PS50076"/>
    </source>
</evidence>
<keyword evidence="3" id="KW-1185">Reference proteome</keyword>
<dbReference type="Pfam" id="PF00226">
    <property type="entry name" value="DnaJ"/>
    <property type="match status" value="1"/>
</dbReference>
<accession>A0A7N0T5F0</accession>
<sequence length="526" mass="60314">MSSVAGLNCRRLLQSVPVLTSQSTTFTCHFALPSCGVRRRFSTGSLGNEFGGINAYDLLQIPETSSFEDVKASFRKLAKETHPDVAGAKTGAAASQRFVEILAAYEILSDREKRAHYDRYLLSQRKILREYSRQGSRLYVYESHMKTIKPMEVVEWLRWYRLAVKDILAAEKNLVVGAGYFDVLEHDFYSAVRAAYYGPVIEDWDLLPDCFEAEERSYDWTPEVLHLVSGRDLFGKICVVDRVDKIQQSFRERLEGSTSSGSQCNNYVNEISNYMDSQKKMNDQDQLKTCDYRLLDPYADLELHLSGRVVAVATRVPPKRGVGEPSSRDALDHIHVYLIDEGLVDRGARDLLKNGVPMPRTRLGTITGLGTNPEEGSCDVYNRNGNKTHVIMKHRTLLVRHMHWYRLGDEVSVCECRCSRARLPPSRFWLFEPRCDMHDIGGWYIETYGRDKKGRTVPSRRYWDVFDSSEGSEKRLHPAVYLLGTAYRTLDIEESRRRKPTWRSAVEQKLGQALEWGKQLVQIRIS</sequence>
<dbReference type="InterPro" id="IPR036869">
    <property type="entry name" value="J_dom_sf"/>
</dbReference>
<feature type="domain" description="J" evidence="1">
    <location>
        <begin position="54"/>
        <end position="121"/>
    </location>
</feature>
<reference evidence="2" key="1">
    <citation type="submission" date="2021-01" db="UniProtKB">
        <authorList>
            <consortium name="EnsemblPlants"/>
        </authorList>
    </citation>
    <scope>IDENTIFICATION</scope>
</reference>
<dbReference type="Proteomes" id="UP000594263">
    <property type="component" value="Unplaced"/>
</dbReference>
<dbReference type="AlphaFoldDB" id="A0A7N0T5F0"/>
<dbReference type="PRINTS" id="PR00625">
    <property type="entry name" value="JDOMAIN"/>
</dbReference>
<protein>
    <recommendedName>
        <fullName evidence="1">J domain-containing protein</fullName>
    </recommendedName>
</protein>